<feature type="domain" description="Response regulatory" evidence="4">
    <location>
        <begin position="19"/>
        <end position="133"/>
    </location>
</feature>
<evidence type="ECO:0000259" key="5">
    <source>
        <dbReference type="PROSITE" id="PS51755"/>
    </source>
</evidence>
<dbReference type="SMART" id="SM00862">
    <property type="entry name" value="Trans_reg_C"/>
    <property type="match status" value="1"/>
</dbReference>
<organism evidence="6 7">
    <name type="scientific">Nocardiopsis mangrovi</name>
    <dbReference type="NCBI Taxonomy" id="1179818"/>
    <lineage>
        <taxon>Bacteria</taxon>
        <taxon>Bacillati</taxon>
        <taxon>Actinomycetota</taxon>
        <taxon>Actinomycetes</taxon>
        <taxon>Streptosporangiales</taxon>
        <taxon>Nocardiopsidaceae</taxon>
        <taxon>Nocardiopsis</taxon>
    </lineage>
</organism>
<accession>A0ABV9DQU7</accession>
<dbReference type="Pfam" id="PF00072">
    <property type="entry name" value="Response_reg"/>
    <property type="match status" value="1"/>
</dbReference>
<proteinExistence type="predicted"/>
<dbReference type="Gene3D" id="1.10.10.10">
    <property type="entry name" value="Winged helix-like DNA-binding domain superfamily/Winged helix DNA-binding domain"/>
    <property type="match status" value="1"/>
</dbReference>
<dbReference type="EMBL" id="JBHSFQ010000002">
    <property type="protein sequence ID" value="MFC4560739.1"/>
    <property type="molecule type" value="Genomic_DNA"/>
</dbReference>
<reference evidence="7" key="1">
    <citation type="journal article" date="2019" name="Int. J. Syst. Evol. Microbiol.">
        <title>The Global Catalogue of Microorganisms (GCM) 10K type strain sequencing project: providing services to taxonomists for standard genome sequencing and annotation.</title>
        <authorList>
            <consortium name="The Broad Institute Genomics Platform"/>
            <consortium name="The Broad Institute Genome Sequencing Center for Infectious Disease"/>
            <person name="Wu L."/>
            <person name="Ma J."/>
        </authorList>
    </citation>
    <scope>NUCLEOTIDE SEQUENCE [LARGE SCALE GENOMIC DNA]</scope>
    <source>
        <strain evidence="7">XZYJ18</strain>
    </source>
</reference>
<evidence type="ECO:0000256" key="3">
    <source>
        <dbReference type="PROSITE-ProRule" id="PRU01091"/>
    </source>
</evidence>
<keyword evidence="7" id="KW-1185">Reference proteome</keyword>
<dbReference type="Gene3D" id="6.10.250.690">
    <property type="match status" value="1"/>
</dbReference>
<dbReference type="Proteomes" id="UP001595923">
    <property type="component" value="Unassembled WGS sequence"/>
</dbReference>
<dbReference type="SUPFAM" id="SSF52172">
    <property type="entry name" value="CheY-like"/>
    <property type="match status" value="1"/>
</dbReference>
<dbReference type="InterPro" id="IPR016032">
    <property type="entry name" value="Sig_transdc_resp-reg_C-effctor"/>
</dbReference>
<gene>
    <name evidence="6" type="ORF">ACFO4E_02590</name>
</gene>
<name>A0ABV9DQU7_9ACTN</name>
<evidence type="ECO:0000259" key="4">
    <source>
        <dbReference type="PROSITE" id="PS50110"/>
    </source>
</evidence>
<dbReference type="Gene3D" id="3.40.50.2300">
    <property type="match status" value="1"/>
</dbReference>
<sequence>MSHSATTTAVAVSERVAADVLIVDDEPNILELLTASLTLSGFAARGAADADAALAAVHEAVPDIAVLDVSLPGRDGFAVARELRAVAPRLPVLFLTARNSVEDRLTGLRAGADDYVAKPFSLQEVVLRMHAILRRTGADRPADDAAGRHRYADLELDEDRHEVRRAGKVVRLSPTEFDLLRYLLINAGKVVSKAQILQRVWGVDAGDGRVVESYISYLRRKIDTTGTPLIQTVWGIGYSLRLPASPARG</sequence>
<keyword evidence="2" id="KW-0597">Phosphoprotein</keyword>
<feature type="domain" description="OmpR/PhoB-type" evidence="5">
    <location>
        <begin position="146"/>
        <end position="242"/>
    </location>
</feature>
<protein>
    <submittedName>
        <fullName evidence="6">Response regulator transcription factor</fullName>
    </submittedName>
</protein>
<evidence type="ECO:0000256" key="2">
    <source>
        <dbReference type="PROSITE-ProRule" id="PRU00169"/>
    </source>
</evidence>
<dbReference type="CDD" id="cd00383">
    <property type="entry name" value="trans_reg_C"/>
    <property type="match status" value="1"/>
</dbReference>
<dbReference type="InterPro" id="IPR001867">
    <property type="entry name" value="OmpR/PhoB-type_DNA-bd"/>
</dbReference>
<comment type="caution">
    <text evidence="6">The sequence shown here is derived from an EMBL/GenBank/DDBJ whole genome shotgun (WGS) entry which is preliminary data.</text>
</comment>
<evidence type="ECO:0000313" key="7">
    <source>
        <dbReference type="Proteomes" id="UP001595923"/>
    </source>
</evidence>
<dbReference type="SMART" id="SM00448">
    <property type="entry name" value="REC"/>
    <property type="match status" value="1"/>
</dbReference>
<dbReference type="PROSITE" id="PS50110">
    <property type="entry name" value="RESPONSE_REGULATORY"/>
    <property type="match status" value="1"/>
</dbReference>
<dbReference type="InterPro" id="IPR001789">
    <property type="entry name" value="Sig_transdc_resp-reg_receiver"/>
</dbReference>
<dbReference type="SUPFAM" id="SSF46894">
    <property type="entry name" value="C-terminal effector domain of the bipartite response regulators"/>
    <property type="match status" value="1"/>
</dbReference>
<dbReference type="InterPro" id="IPR039420">
    <property type="entry name" value="WalR-like"/>
</dbReference>
<evidence type="ECO:0000256" key="1">
    <source>
        <dbReference type="ARBA" id="ARBA00023125"/>
    </source>
</evidence>
<feature type="DNA-binding region" description="OmpR/PhoB-type" evidence="3">
    <location>
        <begin position="146"/>
        <end position="242"/>
    </location>
</feature>
<feature type="modified residue" description="4-aspartylphosphate" evidence="2">
    <location>
        <position position="68"/>
    </location>
</feature>
<dbReference type="PROSITE" id="PS51755">
    <property type="entry name" value="OMPR_PHOB"/>
    <property type="match status" value="1"/>
</dbReference>
<dbReference type="PANTHER" id="PTHR48111">
    <property type="entry name" value="REGULATOR OF RPOS"/>
    <property type="match status" value="1"/>
</dbReference>
<dbReference type="RefSeq" id="WP_378571154.1">
    <property type="nucleotide sequence ID" value="NZ_JBHSFQ010000002.1"/>
</dbReference>
<keyword evidence="1 3" id="KW-0238">DNA-binding</keyword>
<dbReference type="PANTHER" id="PTHR48111:SF28">
    <property type="entry name" value="TRANSCRIPTIONAL REGULATORY PROTEIN TCRX-RELATED"/>
    <property type="match status" value="1"/>
</dbReference>
<dbReference type="InterPro" id="IPR011006">
    <property type="entry name" value="CheY-like_superfamily"/>
</dbReference>
<evidence type="ECO:0000313" key="6">
    <source>
        <dbReference type="EMBL" id="MFC4560739.1"/>
    </source>
</evidence>
<dbReference type="InterPro" id="IPR036388">
    <property type="entry name" value="WH-like_DNA-bd_sf"/>
</dbReference>
<dbReference type="Pfam" id="PF00486">
    <property type="entry name" value="Trans_reg_C"/>
    <property type="match status" value="1"/>
</dbReference>